<dbReference type="Gene3D" id="3.30.1360.40">
    <property type="match status" value="1"/>
</dbReference>
<keyword evidence="12" id="KW-0413">Isomerase</keyword>
<comment type="cofactor">
    <cofactor evidence="2">
        <name>Ca(2+)</name>
        <dbReference type="ChEBI" id="CHEBI:29108"/>
    </cofactor>
</comment>
<evidence type="ECO:0000256" key="12">
    <source>
        <dbReference type="ARBA" id="ARBA00023235"/>
    </source>
</evidence>
<dbReference type="Gene3D" id="3.30.565.10">
    <property type="entry name" value="Histidine kinase-like ATPase, C-terminal domain"/>
    <property type="match status" value="1"/>
</dbReference>
<dbReference type="PROSITE" id="PS52040">
    <property type="entry name" value="TOPO_IIA"/>
    <property type="match status" value="1"/>
</dbReference>
<dbReference type="Gene3D" id="3.30.1490.30">
    <property type="match status" value="1"/>
</dbReference>
<dbReference type="InterPro" id="IPR050634">
    <property type="entry name" value="DNA_Topoisomerase_II"/>
</dbReference>
<dbReference type="GO" id="GO:0005524">
    <property type="term" value="F:ATP binding"/>
    <property type="evidence" value="ECO:0007669"/>
    <property type="project" value="UniProtKB-KW"/>
</dbReference>
<dbReference type="Pfam" id="PF00204">
    <property type="entry name" value="DNA_gyraseB"/>
    <property type="match status" value="1"/>
</dbReference>
<dbReference type="GO" id="GO:0003918">
    <property type="term" value="F:DNA topoisomerase type II (double strand cut, ATP-hydrolyzing) activity"/>
    <property type="evidence" value="ECO:0007669"/>
    <property type="project" value="UniProtKB-EC"/>
</dbReference>
<evidence type="ECO:0000256" key="11">
    <source>
        <dbReference type="ARBA" id="ARBA00023125"/>
    </source>
</evidence>
<feature type="domain" description="Topo IIA-type catalytic" evidence="15">
    <location>
        <begin position="708"/>
        <end position="1160"/>
    </location>
</feature>
<dbReference type="GO" id="GO:0003677">
    <property type="term" value="F:DNA binding"/>
    <property type="evidence" value="ECO:0007669"/>
    <property type="project" value="UniProtKB-KW"/>
</dbReference>
<evidence type="ECO:0000256" key="8">
    <source>
        <dbReference type="ARBA" id="ARBA00022840"/>
    </source>
</evidence>
<dbReference type="InterPro" id="IPR006171">
    <property type="entry name" value="TOPRIM_dom"/>
</dbReference>
<feature type="region of interest" description="Disordered" evidence="13">
    <location>
        <begin position="1174"/>
        <end position="1195"/>
    </location>
</feature>
<keyword evidence="9" id="KW-0460">Magnesium</keyword>
<dbReference type="FunFam" id="3.90.199.10:FF:000002">
    <property type="entry name" value="DNA topoisomerase 2"/>
    <property type="match status" value="1"/>
</dbReference>
<dbReference type="InterPro" id="IPR013757">
    <property type="entry name" value="Topo_IIA_A_a_sf"/>
</dbReference>
<evidence type="ECO:0000256" key="5">
    <source>
        <dbReference type="ARBA" id="ARBA00012895"/>
    </source>
</evidence>
<evidence type="ECO:0000313" key="16">
    <source>
        <dbReference type="EMBL" id="QHT86406.1"/>
    </source>
</evidence>
<evidence type="ECO:0000259" key="15">
    <source>
        <dbReference type="PROSITE" id="PS52040"/>
    </source>
</evidence>
<dbReference type="Pfam" id="PF00521">
    <property type="entry name" value="DNA_topoisoIV"/>
    <property type="match status" value="1"/>
</dbReference>
<keyword evidence="11" id="KW-0238">DNA-binding</keyword>
<dbReference type="SUPFAM" id="SSF55874">
    <property type="entry name" value="ATPase domain of HSP90 chaperone/DNA topoisomerase II/histidine kinase"/>
    <property type="match status" value="1"/>
</dbReference>
<dbReference type="SMART" id="SM00433">
    <property type="entry name" value="TOP2c"/>
    <property type="match status" value="1"/>
</dbReference>
<keyword evidence="6" id="KW-0479">Metal-binding</keyword>
<evidence type="ECO:0000256" key="9">
    <source>
        <dbReference type="ARBA" id="ARBA00022842"/>
    </source>
</evidence>
<dbReference type="GO" id="GO:0000819">
    <property type="term" value="P:sister chromatid segregation"/>
    <property type="evidence" value="ECO:0007669"/>
    <property type="project" value="TreeGrafter"/>
</dbReference>
<dbReference type="InterPro" id="IPR002205">
    <property type="entry name" value="Topo_IIA_dom_A"/>
</dbReference>
<dbReference type="Gene3D" id="3.30.230.10">
    <property type="match status" value="1"/>
</dbReference>
<dbReference type="GO" id="GO:0005634">
    <property type="term" value="C:nucleus"/>
    <property type="evidence" value="ECO:0007669"/>
    <property type="project" value="TreeGrafter"/>
</dbReference>
<keyword evidence="7" id="KW-0547">Nucleotide-binding</keyword>
<dbReference type="InterPro" id="IPR001241">
    <property type="entry name" value="Topo_IIA"/>
</dbReference>
<dbReference type="InterPro" id="IPR013760">
    <property type="entry name" value="Topo_IIA-like_dom_sf"/>
</dbReference>
<dbReference type="EMBL" id="MN740068">
    <property type="protein sequence ID" value="QHT86406.1"/>
    <property type="molecule type" value="Genomic_DNA"/>
</dbReference>
<dbReference type="EC" id="5.6.2.2" evidence="5"/>
<dbReference type="SUPFAM" id="SSF56719">
    <property type="entry name" value="Type II DNA topoisomerase"/>
    <property type="match status" value="1"/>
</dbReference>
<dbReference type="InterPro" id="IPR014721">
    <property type="entry name" value="Ribsml_uS5_D2-typ_fold_subgr"/>
</dbReference>
<comment type="similarity">
    <text evidence="4">Belongs to the type II topoisomerase family.</text>
</comment>
<feature type="domain" description="Toprim" evidence="14">
    <location>
        <begin position="461"/>
        <end position="577"/>
    </location>
</feature>
<dbReference type="InterPro" id="IPR020568">
    <property type="entry name" value="Ribosomal_Su5_D2-typ_SF"/>
</dbReference>
<dbReference type="Gene3D" id="1.10.268.10">
    <property type="entry name" value="Topoisomerase, domain 3"/>
    <property type="match status" value="1"/>
</dbReference>
<keyword evidence="8" id="KW-0067">ATP-binding</keyword>
<dbReference type="PRINTS" id="PR01158">
    <property type="entry name" value="TOPISMRASEII"/>
</dbReference>
<evidence type="ECO:0000256" key="3">
    <source>
        <dbReference type="ARBA" id="ARBA00001946"/>
    </source>
</evidence>
<name>A0A6C0I226_9ZZZZ</name>
<dbReference type="InterPro" id="IPR013758">
    <property type="entry name" value="Topo_IIA_A/C_ab"/>
</dbReference>
<organism evidence="16">
    <name type="scientific">viral metagenome</name>
    <dbReference type="NCBI Taxonomy" id="1070528"/>
    <lineage>
        <taxon>unclassified sequences</taxon>
        <taxon>metagenomes</taxon>
        <taxon>organismal metagenomes</taxon>
    </lineage>
</organism>
<proteinExistence type="inferred from homology"/>
<dbReference type="PANTHER" id="PTHR10169:SF38">
    <property type="entry name" value="DNA TOPOISOMERASE 2"/>
    <property type="match status" value="1"/>
</dbReference>
<evidence type="ECO:0000256" key="13">
    <source>
        <dbReference type="SAM" id="MobiDB-lite"/>
    </source>
</evidence>
<dbReference type="SUPFAM" id="SSF54211">
    <property type="entry name" value="Ribosomal protein S5 domain 2-like"/>
    <property type="match status" value="1"/>
</dbReference>
<sequence length="1195" mass="135499">MSESQYKRYEEKEHILKCPDTYVGSKERTIEKKYIYDNETNRIILKEIESIDALIKLCDEVFVNARDHYVRLLGMVAAASNVVVGETKGAKIWPLTKIDITIENKRQVTILNDGNGIDIIKHPEYGIWIPELICAHMRTSTNYTEGEKRIVGGKNGFGIKLVFVWSIYGYIETIDSERGLKYFQEFKNNLSEVSIPIITSIKKGTKPYTKISFIPDYDRLDIPEGLTDDIIALLKKRSSDISAFVGSAKVYFGEINTAATADKLPIVEEKTLLNVKNFQQLVDLYIGKETRVYEAPNDRWEYAVCLSSEINTGISQVSYVNAICTNKGGKHVEYIMNQLIKKIVTIIEAKKKVKISPNIIKEQLCIFLRCDIENPSFDSQIKDYLTTPINKFGSTCIVSDAFAEKIAKMIIKVVCSIAEIKESSSLDKAAKKTDGVKSGKIYGIVKLDDANWAGTAKSDKCTLILCEGDSAKAGVISGLTSEMRNFIGVFPLKGKLLNVRGESMEKILLNEEIINIKKILGLANKAVYTAADIKKLRYSKVLILTDADVDGSHIKGLCINLFDVLWPSLLHIDGFMGYMNTPILKARKGTEELLFYNEGEYKIWKALQSGSSIHKWKIKYYKGLGTSTGKEFREYFQNNKIVNFAHTEDTGDCIDMIFNKKRANDRKTLLENYTGETVSDTSLTIMDYRYFIYNELVIFSKYDCERSIPNIMDGLKTSNRKILYVVMKRNITTEMKVAQLGALIAQESSYHHGEISLIKAIIGMAQDFIGANNINLLMPNGQFGTRRQGGEDHASERYIFTEMNKITRHLYIDYDDHILKYLDDDGVLVEPMFYAPIIPMVLINGSKGIGTGFSTEILCYDAREIIKYLSFKLASSAATATAASNYTEYDKLLLPYYKGFKGEIIPLKDKFLIKGVYTKVDENTIHITELPIGMWTENFRKLLDDLMGVDIPSGAKKATIGSSKKQSVAIVKDYTDMSNDAEIDFTIVLQNGMLAELESKIDKVKGVNSIYTTFNLATTLTTSNMHLFDAVGRLRKYTSIIEIIDEYFITRLELYQVRKNYLIDKLTNELLIIENKVKYIREVLASTIDLRCMSKDAVYKLLSDKNYMLIEDNYNYLIKLPMDSVTDEKIAELENKYESKRIELEEISMLSIEHMWMRELDTLSQELGKLNQETNALSVKPVPKTKKGKATKGKM</sequence>
<dbReference type="GO" id="GO:0000712">
    <property type="term" value="P:resolution of meiotic recombination intermediates"/>
    <property type="evidence" value="ECO:0007669"/>
    <property type="project" value="TreeGrafter"/>
</dbReference>
<dbReference type="FunFam" id="3.40.50.670:FF:000001">
    <property type="entry name" value="DNA topoisomerase 2"/>
    <property type="match status" value="1"/>
</dbReference>
<evidence type="ECO:0000256" key="1">
    <source>
        <dbReference type="ARBA" id="ARBA00000185"/>
    </source>
</evidence>
<dbReference type="InterPro" id="IPR018522">
    <property type="entry name" value="TopoIIA_CS"/>
</dbReference>
<protein>
    <recommendedName>
        <fullName evidence="5">DNA topoisomerase (ATP-hydrolyzing)</fullName>
        <ecNumber evidence="5">5.6.2.2</ecNumber>
    </recommendedName>
</protein>
<dbReference type="PRINTS" id="PR00418">
    <property type="entry name" value="TPI2FAMILY"/>
</dbReference>
<evidence type="ECO:0000256" key="4">
    <source>
        <dbReference type="ARBA" id="ARBA00011080"/>
    </source>
</evidence>
<dbReference type="GO" id="GO:0046872">
    <property type="term" value="F:metal ion binding"/>
    <property type="evidence" value="ECO:0007669"/>
    <property type="project" value="UniProtKB-KW"/>
</dbReference>
<reference evidence="16" key="1">
    <citation type="journal article" date="2020" name="Nature">
        <title>Giant virus diversity and host interactions through global metagenomics.</title>
        <authorList>
            <person name="Schulz F."/>
            <person name="Roux S."/>
            <person name="Paez-Espino D."/>
            <person name="Jungbluth S."/>
            <person name="Walsh D.A."/>
            <person name="Denef V.J."/>
            <person name="McMahon K.D."/>
            <person name="Konstantinidis K.T."/>
            <person name="Eloe-Fadrosh E.A."/>
            <person name="Kyrpides N.C."/>
            <person name="Woyke T."/>
        </authorList>
    </citation>
    <scope>NUCLEOTIDE SEQUENCE</scope>
    <source>
        <strain evidence="16">GVMAG-M-3300023184-186</strain>
    </source>
</reference>
<dbReference type="PROSITE" id="PS50880">
    <property type="entry name" value="TOPRIM"/>
    <property type="match status" value="1"/>
</dbReference>
<comment type="cofactor">
    <cofactor evidence="3">
        <name>Mg(2+)</name>
        <dbReference type="ChEBI" id="CHEBI:18420"/>
    </cofactor>
</comment>
<evidence type="ECO:0000256" key="7">
    <source>
        <dbReference type="ARBA" id="ARBA00022741"/>
    </source>
</evidence>
<dbReference type="Gene3D" id="3.40.50.670">
    <property type="match status" value="1"/>
</dbReference>
<evidence type="ECO:0000256" key="6">
    <source>
        <dbReference type="ARBA" id="ARBA00022723"/>
    </source>
</evidence>
<comment type="catalytic activity">
    <reaction evidence="1">
        <text>ATP-dependent breakage, passage and rejoining of double-stranded DNA.</text>
        <dbReference type="EC" id="5.6.2.2"/>
    </reaction>
</comment>
<dbReference type="PROSITE" id="PS00177">
    <property type="entry name" value="TOPOISOMERASE_II"/>
    <property type="match status" value="1"/>
</dbReference>
<evidence type="ECO:0000256" key="2">
    <source>
        <dbReference type="ARBA" id="ARBA00001913"/>
    </source>
</evidence>
<dbReference type="SMART" id="SM00434">
    <property type="entry name" value="TOP4c"/>
    <property type="match status" value="1"/>
</dbReference>
<dbReference type="InterPro" id="IPR013759">
    <property type="entry name" value="Topo_IIA_B_C"/>
</dbReference>
<evidence type="ECO:0000256" key="10">
    <source>
        <dbReference type="ARBA" id="ARBA00023029"/>
    </source>
</evidence>
<dbReference type="AlphaFoldDB" id="A0A6C0I226"/>
<dbReference type="GO" id="GO:0006265">
    <property type="term" value="P:DNA topological change"/>
    <property type="evidence" value="ECO:0007669"/>
    <property type="project" value="InterPro"/>
</dbReference>
<dbReference type="Pfam" id="PF16898">
    <property type="entry name" value="TOPRIM_C"/>
    <property type="match status" value="1"/>
</dbReference>
<dbReference type="InterPro" id="IPR036890">
    <property type="entry name" value="HATPase_C_sf"/>
</dbReference>
<keyword evidence="10" id="KW-0799">Topoisomerase</keyword>
<dbReference type="Gene3D" id="3.90.199.10">
    <property type="entry name" value="Topoisomerase II, domain 5"/>
    <property type="match status" value="1"/>
</dbReference>
<dbReference type="PANTHER" id="PTHR10169">
    <property type="entry name" value="DNA TOPOISOMERASE/GYRASE"/>
    <property type="match status" value="1"/>
</dbReference>
<dbReference type="InterPro" id="IPR001154">
    <property type="entry name" value="TopoII_euk"/>
</dbReference>
<feature type="compositionally biased region" description="Basic residues" evidence="13">
    <location>
        <begin position="1183"/>
        <end position="1195"/>
    </location>
</feature>
<dbReference type="Pfam" id="PF01751">
    <property type="entry name" value="Toprim"/>
    <property type="match status" value="1"/>
</dbReference>
<evidence type="ECO:0000259" key="14">
    <source>
        <dbReference type="PROSITE" id="PS50880"/>
    </source>
</evidence>
<accession>A0A6C0I226</accession>
<dbReference type="InterPro" id="IPR031660">
    <property type="entry name" value="TOPRIM_C"/>
</dbReference>
<dbReference type="InterPro" id="IPR013506">
    <property type="entry name" value="Topo_IIA_bsu_dom2"/>
</dbReference>